<dbReference type="InterPro" id="IPR000889">
    <property type="entry name" value="Glutathione_peroxidase"/>
</dbReference>
<reference evidence="4 5" key="1">
    <citation type="submission" date="2024-05" db="EMBL/GenBank/DDBJ databases">
        <title>Culex pipiens pipiens assembly and annotation.</title>
        <authorList>
            <person name="Alout H."/>
            <person name="Durand T."/>
        </authorList>
    </citation>
    <scope>NUCLEOTIDE SEQUENCE [LARGE SCALE GENOMIC DNA]</scope>
    <source>
        <strain evidence="4">HA-2024</strain>
        <tissue evidence="4">Whole body</tissue>
    </source>
</reference>
<sequence length="164" mass="18586">MEAKTIFDFSAVDLNGNEVSLSKYKGTPCLIVNFSTKDAACEKVFNILASLHKKYHNDTRQDLNILLFPCFQFGASESANEIYAFFESNSNRQVGDVFAEIEVNGSKCAQLYQFLKQKKRGNCGAFINCNFTMFLTDRNGVPVERFGTNVHPYLLEDVIDQHCR</sequence>
<accession>A0ABD1D932</accession>
<protein>
    <recommendedName>
        <fullName evidence="6">Glutathione peroxidase</fullName>
    </recommendedName>
</protein>
<name>A0ABD1D932_CULPP</name>
<dbReference type="PROSITE" id="PS51355">
    <property type="entry name" value="GLUTATHIONE_PEROXID_3"/>
    <property type="match status" value="1"/>
</dbReference>
<proteinExistence type="inferred from homology"/>
<gene>
    <name evidence="4" type="ORF">pipiens_010696</name>
</gene>
<dbReference type="GO" id="GO:0004601">
    <property type="term" value="F:peroxidase activity"/>
    <property type="evidence" value="ECO:0007669"/>
    <property type="project" value="UniProtKB-KW"/>
</dbReference>
<evidence type="ECO:0000313" key="5">
    <source>
        <dbReference type="Proteomes" id="UP001562425"/>
    </source>
</evidence>
<evidence type="ECO:0000256" key="2">
    <source>
        <dbReference type="ARBA" id="ARBA00022559"/>
    </source>
</evidence>
<dbReference type="Proteomes" id="UP001562425">
    <property type="component" value="Unassembled WGS sequence"/>
</dbReference>
<keyword evidence="5" id="KW-1185">Reference proteome</keyword>
<organism evidence="4 5">
    <name type="scientific">Culex pipiens pipiens</name>
    <name type="common">Northern house mosquito</name>
    <dbReference type="NCBI Taxonomy" id="38569"/>
    <lineage>
        <taxon>Eukaryota</taxon>
        <taxon>Metazoa</taxon>
        <taxon>Ecdysozoa</taxon>
        <taxon>Arthropoda</taxon>
        <taxon>Hexapoda</taxon>
        <taxon>Insecta</taxon>
        <taxon>Pterygota</taxon>
        <taxon>Neoptera</taxon>
        <taxon>Endopterygota</taxon>
        <taxon>Diptera</taxon>
        <taxon>Nematocera</taxon>
        <taxon>Culicoidea</taxon>
        <taxon>Culicidae</taxon>
        <taxon>Culicinae</taxon>
        <taxon>Culicini</taxon>
        <taxon>Culex</taxon>
        <taxon>Culex</taxon>
    </lineage>
</organism>
<dbReference type="PANTHER" id="PTHR11592:SF78">
    <property type="entry name" value="GLUTATHIONE PEROXIDASE"/>
    <property type="match status" value="1"/>
</dbReference>
<evidence type="ECO:0000313" key="4">
    <source>
        <dbReference type="EMBL" id="KAL1396171.1"/>
    </source>
</evidence>
<dbReference type="Gene3D" id="3.40.30.10">
    <property type="entry name" value="Glutaredoxin"/>
    <property type="match status" value="1"/>
</dbReference>
<dbReference type="EMBL" id="JBEHCU010006808">
    <property type="protein sequence ID" value="KAL1396171.1"/>
    <property type="molecule type" value="Genomic_DNA"/>
</dbReference>
<dbReference type="Pfam" id="PF00255">
    <property type="entry name" value="GSHPx"/>
    <property type="match status" value="1"/>
</dbReference>
<dbReference type="InterPro" id="IPR036249">
    <property type="entry name" value="Thioredoxin-like_sf"/>
</dbReference>
<evidence type="ECO:0008006" key="6">
    <source>
        <dbReference type="Google" id="ProtNLM"/>
    </source>
</evidence>
<comment type="similarity">
    <text evidence="1">Belongs to the glutathione peroxidase family.</text>
</comment>
<evidence type="ECO:0000256" key="3">
    <source>
        <dbReference type="ARBA" id="ARBA00023002"/>
    </source>
</evidence>
<dbReference type="SUPFAM" id="SSF52833">
    <property type="entry name" value="Thioredoxin-like"/>
    <property type="match status" value="1"/>
</dbReference>
<dbReference type="PIRSF" id="PIRSF000303">
    <property type="entry name" value="Glutathion_perox"/>
    <property type="match status" value="1"/>
</dbReference>
<dbReference type="AlphaFoldDB" id="A0ABD1D932"/>
<comment type="caution">
    <text evidence="4">The sequence shown here is derived from an EMBL/GenBank/DDBJ whole genome shotgun (WGS) entry which is preliminary data.</text>
</comment>
<keyword evidence="2" id="KW-0575">Peroxidase</keyword>
<keyword evidence="3" id="KW-0560">Oxidoreductase</keyword>
<evidence type="ECO:0000256" key="1">
    <source>
        <dbReference type="ARBA" id="ARBA00006926"/>
    </source>
</evidence>
<dbReference type="PANTHER" id="PTHR11592">
    <property type="entry name" value="GLUTATHIONE PEROXIDASE"/>
    <property type="match status" value="1"/>
</dbReference>